<dbReference type="Pfam" id="PF16363">
    <property type="entry name" value="GDP_Man_Dehyd"/>
    <property type="match status" value="1"/>
</dbReference>
<dbReference type="InterPro" id="IPR005886">
    <property type="entry name" value="UDP_G4E"/>
</dbReference>
<keyword evidence="9" id="KW-0119">Carbohydrate metabolism</keyword>
<dbReference type="CDD" id="cd05247">
    <property type="entry name" value="UDP_G4E_1_SDR_e"/>
    <property type="match status" value="1"/>
</dbReference>
<dbReference type="PRINTS" id="PR01713">
    <property type="entry name" value="NUCEPIMERASE"/>
</dbReference>
<evidence type="ECO:0000256" key="11">
    <source>
        <dbReference type="ARBA" id="ARBA00031827"/>
    </source>
</evidence>
<evidence type="ECO:0000313" key="16">
    <source>
        <dbReference type="Proteomes" id="UP000494040"/>
    </source>
</evidence>
<feature type="coiled-coil region" evidence="12">
    <location>
        <begin position="473"/>
        <end position="520"/>
    </location>
</feature>
<protein>
    <recommendedName>
        <fullName evidence="11">UDP-N-acetylglucosamine 4-epimerase</fullName>
        <ecNumber evidence="7">5.1.3.2</ecNumber>
        <ecNumber evidence="6">5.1.3.7</ecNumber>
    </recommendedName>
</protein>
<keyword evidence="9" id="KW-0299">Galactose metabolism</keyword>
<dbReference type="AlphaFoldDB" id="A0A8I6SEM0"/>
<dbReference type="GO" id="GO:0003978">
    <property type="term" value="F:UDP-glucose 4-epimerase activity"/>
    <property type="evidence" value="ECO:0007669"/>
    <property type="project" value="UniProtKB-EC"/>
</dbReference>
<dbReference type="KEGG" id="clec:106662060"/>
<evidence type="ECO:0000256" key="5">
    <source>
        <dbReference type="ARBA" id="ARBA00004947"/>
    </source>
</evidence>
<proteinExistence type="predicted"/>
<dbReference type="Proteomes" id="UP000494040">
    <property type="component" value="Unassembled WGS sequence"/>
</dbReference>
<sequence>MNPTEVTVLVTGGGGYIGTHACLELLNRGHNVIAVDNFSNCYKQDHLAQPESLIRAQILAGRRLLFYNVCILDSEGLEKVFQDQAKKNKTIDVVIHFAALKAVGESCSNPLAYYKNNVGGTMNLLEVMEKYGCKKIIYSSSATVYGIPDQLPLSETDLAEASSCSNPYGKTKRMTEEIMMDICAAFMDDSKKFSRSQAIARAKAVVRDVFQAINDVEDYDEDSENVFVRAFFKWYLRNRKRLPLNEKAVVGSNLAHKKARSTYTCEEILKDVVKDFEDWGVISLRYFNPVGAHPSGLIGEDPNGVPNNLMPYITRVAAKRLDRLVVFGGDYPTRDGTGVRDYIHIMDLIDGHMKALDKIIKMTGFKVYNLGTGRGYSVLEVIKAFSEENKVHVPYVIEGRREGDVAESYCDASLALRELDWIATRTLREMCADAWKFQCKNPQGYLTPRDPECLVHSPQKLRKLLNEITAVELARAERKLEFDKLQIESELKKKEEQVLVTELRRRLREAERLKQSTCTNTNSLPFCYDCPPMTLNKL</sequence>
<dbReference type="PANTHER" id="PTHR43725">
    <property type="entry name" value="UDP-GLUCOSE 4-EPIMERASE"/>
    <property type="match status" value="1"/>
</dbReference>
<evidence type="ECO:0000259" key="13">
    <source>
        <dbReference type="Pfam" id="PF01370"/>
    </source>
</evidence>
<name>A0A8I6SEM0_CIMLE</name>
<dbReference type="GO" id="GO:0003974">
    <property type="term" value="F:UDP-N-acetylglucosamine 4-epimerase activity"/>
    <property type="evidence" value="ECO:0007669"/>
    <property type="project" value="UniProtKB-EC"/>
</dbReference>
<organism evidence="15 16">
    <name type="scientific">Cimex lectularius</name>
    <name type="common">Bed bug</name>
    <name type="synonym">Acanthia lectularia</name>
    <dbReference type="NCBI Taxonomy" id="79782"/>
    <lineage>
        <taxon>Eukaryota</taxon>
        <taxon>Metazoa</taxon>
        <taxon>Ecdysozoa</taxon>
        <taxon>Arthropoda</taxon>
        <taxon>Hexapoda</taxon>
        <taxon>Insecta</taxon>
        <taxon>Pterygota</taxon>
        <taxon>Neoptera</taxon>
        <taxon>Paraneoptera</taxon>
        <taxon>Hemiptera</taxon>
        <taxon>Heteroptera</taxon>
        <taxon>Panheteroptera</taxon>
        <taxon>Cimicomorpha</taxon>
        <taxon>Cimicidae</taxon>
        <taxon>Cimex</taxon>
    </lineage>
</organism>
<dbReference type="EnsemblMetazoa" id="XM_024225857.1">
    <property type="protein sequence ID" value="XP_024081625.1"/>
    <property type="gene ID" value="LOC106662060"/>
</dbReference>
<evidence type="ECO:0000256" key="1">
    <source>
        <dbReference type="ARBA" id="ARBA00000014"/>
    </source>
</evidence>
<reference evidence="15" key="1">
    <citation type="submission" date="2022-01" db="UniProtKB">
        <authorList>
            <consortium name="EnsemblMetazoa"/>
        </authorList>
    </citation>
    <scope>IDENTIFICATION</scope>
</reference>
<keyword evidence="12" id="KW-0175">Coiled coil</keyword>
<dbReference type="Gene3D" id="3.90.25.10">
    <property type="entry name" value="UDP-galactose 4-epimerase, domain 1"/>
    <property type="match status" value="1"/>
</dbReference>
<dbReference type="OrthoDB" id="9402762at2759"/>
<comment type="catalytic activity">
    <reaction evidence="2">
        <text>UDP-alpha-D-glucose = UDP-alpha-D-galactose</text>
        <dbReference type="Rhea" id="RHEA:22168"/>
        <dbReference type="ChEBI" id="CHEBI:58885"/>
        <dbReference type="ChEBI" id="CHEBI:66914"/>
        <dbReference type="EC" id="5.1.3.2"/>
    </reaction>
</comment>
<evidence type="ECO:0000313" key="15">
    <source>
        <dbReference type="EnsemblMetazoa" id="XP_024081625.1"/>
    </source>
</evidence>
<keyword evidence="16" id="KW-1185">Reference proteome</keyword>
<dbReference type="InterPro" id="IPR001509">
    <property type="entry name" value="Epimerase_deHydtase"/>
</dbReference>
<dbReference type="PANTHER" id="PTHR43725:SF47">
    <property type="entry name" value="UDP-GLUCOSE 4-EPIMERASE"/>
    <property type="match status" value="1"/>
</dbReference>
<comment type="cofactor">
    <cofactor evidence="3">
        <name>NAD(+)</name>
        <dbReference type="ChEBI" id="CHEBI:57540"/>
    </cofactor>
</comment>
<dbReference type="EC" id="5.1.3.2" evidence="7"/>
<dbReference type="SUPFAM" id="SSF51735">
    <property type="entry name" value="NAD(P)-binding Rossmann-fold domains"/>
    <property type="match status" value="2"/>
</dbReference>
<dbReference type="InterPro" id="IPR036291">
    <property type="entry name" value="NAD(P)-bd_dom_sf"/>
</dbReference>
<comment type="function">
    <text evidence="4">Catalyzes two distinct but analogous reactions: the reversible epimerization of UDP-glucose to UDP-galactose and the reversible epimerization of UDP-N-acetylglucosamine to UDP-N-acetylgalactosamine. The reaction with UDP-Gal plays a critical role in the Leloir pathway of galactose catabolism in which galactose is converted to the glycolytic intermediate glucose 6-phosphate. It contributes to the catabolism of dietary galactose and enables the endogenous biosynthesis of both UDP-Gal and UDP-GalNAc when exogenous sources are limited. Both UDP-sugar interconversions are important in the synthesis of glycoproteins and glycolipids.</text>
</comment>
<keyword evidence="8" id="KW-0520">NAD</keyword>
<dbReference type="GO" id="GO:0033499">
    <property type="term" value="P:galactose catabolic process via UDP-galactose, Leloir pathway"/>
    <property type="evidence" value="ECO:0007669"/>
    <property type="project" value="TreeGrafter"/>
</dbReference>
<dbReference type="Gene3D" id="3.40.50.720">
    <property type="entry name" value="NAD(P)-binding Rossmann-like Domain"/>
    <property type="match status" value="2"/>
</dbReference>
<dbReference type="GeneID" id="106662060"/>
<evidence type="ECO:0000256" key="8">
    <source>
        <dbReference type="ARBA" id="ARBA00023027"/>
    </source>
</evidence>
<dbReference type="OMA" id="RDYDTPD"/>
<feature type="domain" description="NAD-dependent epimerase/dehydratase" evidence="13">
    <location>
        <begin position="8"/>
        <end position="186"/>
    </location>
</feature>
<evidence type="ECO:0000256" key="3">
    <source>
        <dbReference type="ARBA" id="ARBA00001911"/>
    </source>
</evidence>
<dbReference type="RefSeq" id="XP_024081625.1">
    <property type="nucleotide sequence ID" value="XM_024225857.1"/>
</dbReference>
<comment type="pathway">
    <text evidence="5">Carbohydrate metabolism; galactose metabolism.</text>
</comment>
<evidence type="ECO:0000256" key="6">
    <source>
        <dbReference type="ARBA" id="ARBA00013175"/>
    </source>
</evidence>
<evidence type="ECO:0000256" key="7">
    <source>
        <dbReference type="ARBA" id="ARBA00013189"/>
    </source>
</evidence>
<keyword evidence="10" id="KW-0413">Isomerase</keyword>
<dbReference type="GO" id="GO:0005829">
    <property type="term" value="C:cytosol"/>
    <property type="evidence" value="ECO:0007669"/>
    <property type="project" value="TreeGrafter"/>
</dbReference>
<evidence type="ECO:0000256" key="9">
    <source>
        <dbReference type="ARBA" id="ARBA00023144"/>
    </source>
</evidence>
<evidence type="ECO:0000259" key="14">
    <source>
        <dbReference type="Pfam" id="PF16363"/>
    </source>
</evidence>
<accession>A0A8I6SEM0</accession>
<dbReference type="InterPro" id="IPR016040">
    <property type="entry name" value="NAD(P)-bd_dom"/>
</dbReference>
<evidence type="ECO:0000256" key="10">
    <source>
        <dbReference type="ARBA" id="ARBA00023235"/>
    </source>
</evidence>
<dbReference type="EC" id="5.1.3.7" evidence="6"/>
<dbReference type="Pfam" id="PF01370">
    <property type="entry name" value="Epimerase"/>
    <property type="match status" value="1"/>
</dbReference>
<feature type="domain" description="NAD(P)-binding" evidence="14">
    <location>
        <begin position="280"/>
        <end position="433"/>
    </location>
</feature>
<evidence type="ECO:0000256" key="12">
    <source>
        <dbReference type="SAM" id="Coils"/>
    </source>
</evidence>
<evidence type="ECO:0000256" key="2">
    <source>
        <dbReference type="ARBA" id="ARBA00000083"/>
    </source>
</evidence>
<evidence type="ECO:0000256" key="4">
    <source>
        <dbReference type="ARBA" id="ARBA00002760"/>
    </source>
</evidence>
<comment type="catalytic activity">
    <reaction evidence="1">
        <text>UDP-N-acetyl-alpha-D-glucosamine = UDP-N-acetyl-alpha-D-galactosamine</text>
        <dbReference type="Rhea" id="RHEA:20517"/>
        <dbReference type="ChEBI" id="CHEBI:57705"/>
        <dbReference type="ChEBI" id="CHEBI:67138"/>
        <dbReference type="EC" id="5.1.3.7"/>
    </reaction>
</comment>